<keyword evidence="6 7" id="KW-0949">S-adenosyl-L-methionine</keyword>
<evidence type="ECO:0000256" key="9">
    <source>
        <dbReference type="SAM" id="MobiDB-lite"/>
    </source>
</evidence>
<dbReference type="GO" id="GO:0005829">
    <property type="term" value="C:cytosol"/>
    <property type="evidence" value="ECO:0000318"/>
    <property type="project" value="GO_Central"/>
</dbReference>
<sequence length="267" mass="30755">MAVSSTSRDPLGPEVSDEAVRSTCDDASQCKRYAVNMGYWKDPYIQHFARHPKERKAPEISRGYYARVEGVTRLVKAFLQKTDRNCQIINLGAGMDTLFWKLKDEDLLPGKYFEIDFPTIATRKIHTIKFPQPGLHPLCHHWRRPPRTPQARGSHEEMRPGPRVNMSDRFGQIMIDNLQSRKCSLIGVEACLSLDTQRQRFLQNGWEGAHAMDMVEVYNALPPEDVKRIEALEFLDEKELLEQLMLHYCLSWATKDAQDLGLLEITL</sequence>
<evidence type="ECO:0000256" key="6">
    <source>
        <dbReference type="ARBA" id="ARBA00022691"/>
    </source>
</evidence>
<name>H9G5U3_ANOCA</name>
<dbReference type="STRING" id="28377.ENSACAP00000001899"/>
<reference evidence="10" key="3">
    <citation type="submission" date="2025-09" db="UniProtKB">
        <authorList>
            <consortium name="Ensembl"/>
        </authorList>
    </citation>
    <scope>IDENTIFICATION</scope>
</reference>
<keyword evidence="4 7" id="KW-0489">Methyltransferase</keyword>
<dbReference type="PANTHER" id="PTHR13600">
    <property type="entry name" value="LEUCINE CARBOXYL METHYLTRANSFERASE"/>
    <property type="match status" value="1"/>
</dbReference>
<keyword evidence="11" id="KW-1185">Reference proteome</keyword>
<evidence type="ECO:0000256" key="5">
    <source>
        <dbReference type="ARBA" id="ARBA00022679"/>
    </source>
</evidence>
<proteinExistence type="inferred from homology"/>
<dbReference type="InParanoid" id="H9G5U3"/>
<dbReference type="HOGENOM" id="CLU_031312_0_0_1"/>
<comment type="similarity">
    <text evidence="3 7">Belongs to the methyltransferase superfamily. LCMT family.</text>
</comment>
<dbReference type="InterPro" id="IPR016651">
    <property type="entry name" value="LCMT1"/>
</dbReference>
<dbReference type="GO" id="GO:0090266">
    <property type="term" value="P:regulation of mitotic cell cycle spindle assembly checkpoint"/>
    <property type="evidence" value="ECO:0000318"/>
    <property type="project" value="GO_Central"/>
</dbReference>
<dbReference type="PIRSF" id="PIRSF016305">
    <property type="entry name" value="LCM_mtfrase"/>
    <property type="match status" value="1"/>
</dbReference>
<dbReference type="GO" id="GO:0032259">
    <property type="term" value="P:methylation"/>
    <property type="evidence" value="ECO:0007669"/>
    <property type="project" value="UniProtKB-KW"/>
</dbReference>
<dbReference type="GO" id="GO:0018423">
    <property type="term" value="F:protein C-terminal leucine carboxyl O-methyltransferase activity"/>
    <property type="evidence" value="ECO:0000318"/>
    <property type="project" value="GO_Central"/>
</dbReference>
<reference evidence="10" key="2">
    <citation type="submission" date="2025-08" db="UniProtKB">
        <authorList>
            <consortium name="Ensembl"/>
        </authorList>
    </citation>
    <scope>IDENTIFICATION</scope>
</reference>
<dbReference type="GeneTree" id="ENSGT00940000156372"/>
<dbReference type="InterPro" id="IPR007213">
    <property type="entry name" value="Ppm1/Ppm2/Tcmp"/>
</dbReference>
<evidence type="ECO:0000256" key="3">
    <source>
        <dbReference type="ARBA" id="ARBA00010703"/>
    </source>
</evidence>
<evidence type="ECO:0000256" key="1">
    <source>
        <dbReference type="ARBA" id="ARBA00000724"/>
    </source>
</evidence>
<feature type="binding site" evidence="8">
    <location>
        <position position="92"/>
    </location>
    <ligand>
        <name>S-adenosyl-L-methionine</name>
        <dbReference type="ChEBI" id="CHEBI:59789"/>
    </ligand>
</feature>
<evidence type="ECO:0000313" key="11">
    <source>
        <dbReference type="Proteomes" id="UP000001646"/>
    </source>
</evidence>
<accession>H9G5U3</accession>
<dbReference type="eggNOG" id="KOG2918">
    <property type="taxonomic scope" value="Eukaryota"/>
</dbReference>
<dbReference type="InterPro" id="IPR029063">
    <property type="entry name" value="SAM-dependent_MTases_sf"/>
</dbReference>
<dbReference type="PANTHER" id="PTHR13600:SF33">
    <property type="entry name" value="LEUCINE CARBOXYL METHYLTRANSFERASE 1"/>
    <property type="match status" value="1"/>
</dbReference>
<dbReference type="Ensembl" id="ENSACAT00000001945.4">
    <property type="protein sequence ID" value="ENSACAP00000001899.4"/>
    <property type="gene ID" value="ENSACAG00000001927.4"/>
</dbReference>
<evidence type="ECO:0000256" key="7">
    <source>
        <dbReference type="PIRNR" id="PIRNR016305"/>
    </source>
</evidence>
<evidence type="ECO:0000313" key="10">
    <source>
        <dbReference type="Ensembl" id="ENSACAP00000001899.4"/>
    </source>
</evidence>
<dbReference type="AlphaFoldDB" id="H9G5U3"/>
<feature type="region of interest" description="Disordered" evidence="9">
    <location>
        <begin position="142"/>
        <end position="163"/>
    </location>
</feature>
<comment type="function">
    <text evidence="2 7">Methylates the carboxyl group of the C-terminal leucine residue of protein phosphatase 2A catalytic subunits to form alpha-leucine ester residues.</text>
</comment>
<keyword evidence="5 7" id="KW-0808">Transferase</keyword>
<dbReference type="Pfam" id="PF04072">
    <property type="entry name" value="LCM"/>
    <property type="match status" value="1"/>
</dbReference>
<dbReference type="SUPFAM" id="SSF53335">
    <property type="entry name" value="S-adenosyl-L-methionine-dependent methyltransferases"/>
    <property type="match status" value="1"/>
</dbReference>
<feature type="binding site" evidence="8">
    <location>
        <position position="67"/>
    </location>
    <ligand>
        <name>S-adenosyl-L-methionine</name>
        <dbReference type="ChEBI" id="CHEBI:59789"/>
    </ligand>
</feature>
<dbReference type="EC" id="2.1.1.233" evidence="7"/>
<evidence type="ECO:0000256" key="8">
    <source>
        <dbReference type="PIRSR" id="PIRSR016305-1"/>
    </source>
</evidence>
<comment type="catalytic activity">
    <reaction evidence="1 7">
        <text>[phosphatase 2A protein]-C-terminal L-leucine + S-adenosyl-L-methionine = [phosphatase 2A protein]-C-terminal L-leucine methyl ester + S-adenosyl-L-homocysteine</text>
        <dbReference type="Rhea" id="RHEA:48544"/>
        <dbReference type="Rhea" id="RHEA-COMP:12134"/>
        <dbReference type="Rhea" id="RHEA-COMP:12135"/>
        <dbReference type="ChEBI" id="CHEBI:57856"/>
        <dbReference type="ChEBI" id="CHEBI:59789"/>
        <dbReference type="ChEBI" id="CHEBI:90516"/>
        <dbReference type="ChEBI" id="CHEBI:90517"/>
        <dbReference type="EC" id="2.1.1.233"/>
    </reaction>
</comment>
<organism evidence="10 11">
    <name type="scientific">Anolis carolinensis</name>
    <name type="common">Green anole</name>
    <name type="synonym">American chameleon</name>
    <dbReference type="NCBI Taxonomy" id="28377"/>
    <lineage>
        <taxon>Eukaryota</taxon>
        <taxon>Metazoa</taxon>
        <taxon>Chordata</taxon>
        <taxon>Craniata</taxon>
        <taxon>Vertebrata</taxon>
        <taxon>Euteleostomi</taxon>
        <taxon>Lepidosauria</taxon>
        <taxon>Squamata</taxon>
        <taxon>Bifurcata</taxon>
        <taxon>Unidentata</taxon>
        <taxon>Episquamata</taxon>
        <taxon>Toxicofera</taxon>
        <taxon>Iguania</taxon>
        <taxon>Dactyloidae</taxon>
        <taxon>Anolis</taxon>
    </lineage>
</organism>
<evidence type="ECO:0000256" key="2">
    <source>
        <dbReference type="ARBA" id="ARBA00003455"/>
    </source>
</evidence>
<dbReference type="Bgee" id="ENSACAG00000001927">
    <property type="expression patterns" value="Expressed in skeletal muscle tissue and 13 other cell types or tissues"/>
</dbReference>
<reference evidence="10" key="1">
    <citation type="submission" date="2009-12" db="EMBL/GenBank/DDBJ databases">
        <title>The Genome Sequence of Anolis carolinensis (Green Anole Lizard).</title>
        <authorList>
            <consortium name="The Genome Sequencing Platform"/>
            <person name="Di Palma F."/>
            <person name="Alfoldi J."/>
            <person name="Heiman D."/>
            <person name="Young S."/>
            <person name="Grabherr M."/>
            <person name="Johnson J."/>
            <person name="Lander E.S."/>
            <person name="Lindblad-Toh K."/>
        </authorList>
    </citation>
    <scope>NUCLEOTIDE SEQUENCE [LARGE SCALE GENOMIC DNA]</scope>
    <source>
        <strain evidence="10">JBL SC #1</strain>
    </source>
</reference>
<protein>
    <recommendedName>
        <fullName evidence="7">Leucine carboxyl methyltransferase 1</fullName>
        <ecNumber evidence="7">2.1.1.233</ecNumber>
    </recommendedName>
</protein>
<dbReference type="Gene3D" id="3.40.50.150">
    <property type="entry name" value="Vaccinia Virus protein VP39"/>
    <property type="match status" value="2"/>
</dbReference>
<dbReference type="Proteomes" id="UP000001646">
    <property type="component" value="Unplaced"/>
</dbReference>
<evidence type="ECO:0000256" key="4">
    <source>
        <dbReference type="ARBA" id="ARBA00022603"/>
    </source>
</evidence>